<evidence type="ECO:0008006" key="7">
    <source>
        <dbReference type="Google" id="ProtNLM"/>
    </source>
</evidence>
<dbReference type="GO" id="GO:0007018">
    <property type="term" value="P:microtubule-based movement"/>
    <property type="evidence" value="ECO:0007669"/>
    <property type="project" value="TreeGrafter"/>
</dbReference>
<dbReference type="GO" id="GO:0005871">
    <property type="term" value="C:kinesin complex"/>
    <property type="evidence" value="ECO:0007669"/>
    <property type="project" value="InterPro"/>
</dbReference>
<proteinExistence type="predicted"/>
<keyword evidence="2" id="KW-0963">Cytoplasm</keyword>
<dbReference type="GO" id="GO:0005737">
    <property type="term" value="C:cytoplasm"/>
    <property type="evidence" value="ECO:0007669"/>
    <property type="project" value="UniProtKB-SubCell"/>
</dbReference>
<reference evidence="5 6" key="1">
    <citation type="journal article" date="2018" name="Sci. Rep.">
        <title>Comparative genomics provides insights into the lifestyle and reveals functional heterogeneity of dark septate endophytic fungi.</title>
        <authorList>
            <person name="Knapp D.G."/>
            <person name="Nemeth J.B."/>
            <person name="Barry K."/>
            <person name="Hainaut M."/>
            <person name="Henrissat B."/>
            <person name="Johnson J."/>
            <person name="Kuo A."/>
            <person name="Lim J.H.P."/>
            <person name="Lipzen A."/>
            <person name="Nolan M."/>
            <person name="Ohm R.A."/>
            <person name="Tamas L."/>
            <person name="Grigoriev I.V."/>
            <person name="Spatafora J.W."/>
            <person name="Nagy L.G."/>
            <person name="Kovacs G.M."/>
        </authorList>
    </citation>
    <scope>NUCLEOTIDE SEQUENCE [LARGE SCALE GENOMIC DNA]</scope>
    <source>
        <strain evidence="5 6">DSE2036</strain>
    </source>
</reference>
<evidence type="ECO:0000256" key="1">
    <source>
        <dbReference type="ARBA" id="ARBA00004496"/>
    </source>
</evidence>
<evidence type="ECO:0000313" key="6">
    <source>
        <dbReference type="Proteomes" id="UP000244855"/>
    </source>
</evidence>
<dbReference type="PANTHER" id="PTHR45783:SF3">
    <property type="entry name" value="KINESIN LIGHT CHAIN"/>
    <property type="match status" value="1"/>
</dbReference>
<dbReference type="OrthoDB" id="5986190at2759"/>
<gene>
    <name evidence="5" type="ORF">DM02DRAFT_544302</name>
</gene>
<dbReference type="Gene3D" id="1.25.40.10">
    <property type="entry name" value="Tetratricopeptide repeat domain"/>
    <property type="match status" value="1"/>
</dbReference>
<sequence length="93" mass="10172">LALVLESQGKYEAAEAMNRRALGGREKALGKEHPDTLASVYCLAFLLHRWGRYEEATLLYKRASSGYTTTLGPDHPTTQASAFARAVVAQTCN</sequence>
<dbReference type="SUPFAM" id="SSF48452">
    <property type="entry name" value="TPR-like"/>
    <property type="match status" value="1"/>
</dbReference>
<keyword evidence="6" id="KW-1185">Reference proteome</keyword>
<accession>A0A2V1D3R6</accession>
<dbReference type="Proteomes" id="UP000244855">
    <property type="component" value="Unassembled WGS sequence"/>
</dbReference>
<dbReference type="InterPro" id="IPR002151">
    <property type="entry name" value="Kinesin_light"/>
</dbReference>
<feature type="non-terminal residue" evidence="5">
    <location>
        <position position="1"/>
    </location>
</feature>
<evidence type="ECO:0000256" key="4">
    <source>
        <dbReference type="ARBA" id="ARBA00022803"/>
    </source>
</evidence>
<dbReference type="InterPro" id="IPR011990">
    <property type="entry name" value="TPR-like_helical_dom_sf"/>
</dbReference>
<dbReference type="EMBL" id="KZ805717">
    <property type="protein sequence ID" value="PVH92133.1"/>
    <property type="molecule type" value="Genomic_DNA"/>
</dbReference>
<name>A0A2V1D3R6_9PLEO</name>
<organism evidence="5 6">
    <name type="scientific">Periconia macrospinosa</name>
    <dbReference type="NCBI Taxonomy" id="97972"/>
    <lineage>
        <taxon>Eukaryota</taxon>
        <taxon>Fungi</taxon>
        <taxon>Dikarya</taxon>
        <taxon>Ascomycota</taxon>
        <taxon>Pezizomycotina</taxon>
        <taxon>Dothideomycetes</taxon>
        <taxon>Pleosporomycetidae</taxon>
        <taxon>Pleosporales</taxon>
        <taxon>Massarineae</taxon>
        <taxon>Periconiaceae</taxon>
        <taxon>Periconia</taxon>
    </lineage>
</organism>
<dbReference type="Pfam" id="PF13424">
    <property type="entry name" value="TPR_12"/>
    <property type="match status" value="1"/>
</dbReference>
<protein>
    <recommendedName>
        <fullName evidence="7">Kinesin light chain</fullName>
    </recommendedName>
</protein>
<evidence type="ECO:0000256" key="2">
    <source>
        <dbReference type="ARBA" id="ARBA00022490"/>
    </source>
</evidence>
<evidence type="ECO:0000313" key="5">
    <source>
        <dbReference type="EMBL" id="PVH92133.1"/>
    </source>
</evidence>
<dbReference type="GO" id="GO:0019894">
    <property type="term" value="F:kinesin binding"/>
    <property type="evidence" value="ECO:0007669"/>
    <property type="project" value="TreeGrafter"/>
</dbReference>
<evidence type="ECO:0000256" key="3">
    <source>
        <dbReference type="ARBA" id="ARBA00022737"/>
    </source>
</evidence>
<dbReference type="AlphaFoldDB" id="A0A2V1D3R6"/>
<comment type="subcellular location">
    <subcellularLocation>
        <location evidence="1">Cytoplasm</location>
    </subcellularLocation>
</comment>
<keyword evidence="4" id="KW-0802">TPR repeat</keyword>
<keyword evidence="3" id="KW-0677">Repeat</keyword>
<dbReference type="STRING" id="97972.A0A2V1D3R6"/>
<dbReference type="PANTHER" id="PTHR45783">
    <property type="entry name" value="KINESIN LIGHT CHAIN"/>
    <property type="match status" value="1"/>
</dbReference>